<protein>
    <submittedName>
        <fullName evidence="1">Uncharacterized protein</fullName>
    </submittedName>
</protein>
<sequence>MDPTLATFSSPCIAVLPLKSLPSSSSSALLLAFPSPNPPRLRACSDPVPVTVVKNEPALPVEKEADDLKPKQTSSLYEEMKALLADMGQTEKARRLFDEILQSDPFGYETLYEYALLIDRCGEEEVVLKRLEGVVALAEREKKAKEARDVRFIISQLYFLQNSIPLISVK</sequence>
<dbReference type="AlphaFoldDB" id="A0A6A2WWW9"/>
<evidence type="ECO:0000313" key="1">
    <source>
        <dbReference type="EMBL" id="KAE8654226.1"/>
    </source>
</evidence>
<name>A0A6A2WWW9_HIBSY</name>
<gene>
    <name evidence="1" type="ORF">F3Y22_tig00117056pilonHSYRG01166</name>
</gene>
<dbReference type="InterPro" id="IPR011990">
    <property type="entry name" value="TPR-like_helical_dom_sf"/>
</dbReference>
<proteinExistence type="predicted"/>
<comment type="caution">
    <text evidence="1">The sequence shown here is derived from an EMBL/GenBank/DDBJ whole genome shotgun (WGS) entry which is preliminary data.</text>
</comment>
<reference evidence="1" key="1">
    <citation type="submission" date="2019-09" db="EMBL/GenBank/DDBJ databases">
        <title>Draft genome information of white flower Hibiscus syriacus.</title>
        <authorList>
            <person name="Kim Y.-M."/>
        </authorList>
    </citation>
    <scope>NUCLEOTIDE SEQUENCE [LARGE SCALE GENOMIC DNA]</scope>
    <source>
        <strain evidence="1">YM2019G1</strain>
    </source>
</reference>
<dbReference type="Proteomes" id="UP000436088">
    <property type="component" value="Unassembled WGS sequence"/>
</dbReference>
<evidence type="ECO:0000313" key="2">
    <source>
        <dbReference type="Proteomes" id="UP000436088"/>
    </source>
</evidence>
<accession>A0A6A2WWW9</accession>
<dbReference type="Gene3D" id="1.25.40.10">
    <property type="entry name" value="Tetratricopeptide repeat domain"/>
    <property type="match status" value="1"/>
</dbReference>
<keyword evidence="2" id="KW-1185">Reference proteome</keyword>
<organism evidence="1 2">
    <name type="scientific">Hibiscus syriacus</name>
    <name type="common">Rose of Sharon</name>
    <dbReference type="NCBI Taxonomy" id="106335"/>
    <lineage>
        <taxon>Eukaryota</taxon>
        <taxon>Viridiplantae</taxon>
        <taxon>Streptophyta</taxon>
        <taxon>Embryophyta</taxon>
        <taxon>Tracheophyta</taxon>
        <taxon>Spermatophyta</taxon>
        <taxon>Magnoliopsida</taxon>
        <taxon>eudicotyledons</taxon>
        <taxon>Gunneridae</taxon>
        <taxon>Pentapetalae</taxon>
        <taxon>rosids</taxon>
        <taxon>malvids</taxon>
        <taxon>Malvales</taxon>
        <taxon>Malvaceae</taxon>
        <taxon>Malvoideae</taxon>
        <taxon>Hibiscus</taxon>
    </lineage>
</organism>
<dbReference type="EMBL" id="VEPZ02001788">
    <property type="protein sequence ID" value="KAE8654226.1"/>
    <property type="molecule type" value="Genomic_DNA"/>
</dbReference>